<evidence type="ECO:0000313" key="2">
    <source>
        <dbReference type="EMBL" id="WIT10524.1"/>
    </source>
</evidence>
<protein>
    <submittedName>
        <fullName evidence="2">Aldo/keto reductase</fullName>
    </submittedName>
</protein>
<dbReference type="SUPFAM" id="SSF51430">
    <property type="entry name" value="NAD(P)-linked oxidoreductase"/>
    <property type="match status" value="1"/>
</dbReference>
<accession>A0AA95NAM1</accession>
<dbReference type="CDD" id="cd19095">
    <property type="entry name" value="AKR_PA4992-like"/>
    <property type="match status" value="1"/>
</dbReference>
<feature type="domain" description="NADP-dependent oxidoreductase" evidence="1">
    <location>
        <begin position="18"/>
        <end position="283"/>
    </location>
</feature>
<dbReference type="InterPro" id="IPR036812">
    <property type="entry name" value="NAD(P)_OxRdtase_dom_sf"/>
</dbReference>
<sequence>MELRSFGGNNTGLRVSALGFGAMHLNDERTSEAEAGRLLNAVLDLGVNLIDTARGYGLSEQRIGRHLAHRRSEFLLSTKLGYGVEGVPDWSYDCIVHGVERALRLLRSEVLDIAHLHSCPLHVLEQGEVLRALQDCRAAGKIRVAAYSGDNAELDFALACGQFGAVQTSVSLCDQVNLATRLPAAQAAGIGVIAKRPIAGAVWRQAARPDTFAEGEYWARWQAMGLEAALPGANWNELALRYTAYLPGVSSTIVGTSKLAHFEQNLAALAQGALPPEQSSLLRQAFLRADRDWAGLI</sequence>
<dbReference type="InterPro" id="IPR053135">
    <property type="entry name" value="AKR2_Oxidoreductase"/>
</dbReference>
<dbReference type="KEGG" id="pais:PFX98_16605"/>
<dbReference type="Pfam" id="PF00248">
    <property type="entry name" value="Aldo_ket_red"/>
    <property type="match status" value="1"/>
</dbReference>
<dbReference type="AlphaFoldDB" id="A0AA95NAM1"/>
<dbReference type="Gene3D" id="3.20.20.100">
    <property type="entry name" value="NADP-dependent oxidoreductase domain"/>
    <property type="match status" value="1"/>
</dbReference>
<keyword evidence="3" id="KW-1185">Reference proteome</keyword>
<dbReference type="RefSeq" id="WP_285231597.1">
    <property type="nucleotide sequence ID" value="NZ_CP116346.1"/>
</dbReference>
<evidence type="ECO:0000259" key="1">
    <source>
        <dbReference type="Pfam" id="PF00248"/>
    </source>
</evidence>
<gene>
    <name evidence="2" type="ORF">PFX98_16605</name>
</gene>
<organism evidence="2 3">
    <name type="scientific">Paucibacter sediminis</name>
    <dbReference type="NCBI Taxonomy" id="3019553"/>
    <lineage>
        <taxon>Bacteria</taxon>
        <taxon>Pseudomonadati</taxon>
        <taxon>Pseudomonadota</taxon>
        <taxon>Betaproteobacteria</taxon>
        <taxon>Burkholderiales</taxon>
        <taxon>Sphaerotilaceae</taxon>
        <taxon>Roseateles</taxon>
    </lineage>
</organism>
<proteinExistence type="predicted"/>
<dbReference type="EMBL" id="CP116346">
    <property type="protein sequence ID" value="WIT10524.1"/>
    <property type="molecule type" value="Genomic_DNA"/>
</dbReference>
<evidence type="ECO:0000313" key="3">
    <source>
        <dbReference type="Proteomes" id="UP001177769"/>
    </source>
</evidence>
<dbReference type="PANTHER" id="PTHR43312">
    <property type="entry name" value="D-THREO-ALDOSE 1-DEHYDROGENASE"/>
    <property type="match status" value="1"/>
</dbReference>
<dbReference type="InterPro" id="IPR023210">
    <property type="entry name" value="NADP_OxRdtase_dom"/>
</dbReference>
<name>A0AA95NAM1_9BURK</name>
<dbReference type="PANTHER" id="PTHR43312:SF1">
    <property type="entry name" value="NADP-DEPENDENT OXIDOREDUCTASE DOMAIN-CONTAINING PROTEIN"/>
    <property type="match status" value="1"/>
</dbReference>
<dbReference type="Proteomes" id="UP001177769">
    <property type="component" value="Chromosome"/>
</dbReference>
<reference evidence="2" key="1">
    <citation type="submission" date="2023-01" db="EMBL/GenBank/DDBJ databases">
        <title>Whole genome sequence of Paucibacter sp. S2-9 isolated from pond sediment.</title>
        <authorList>
            <person name="Jung J.Y."/>
        </authorList>
    </citation>
    <scope>NUCLEOTIDE SEQUENCE</scope>
    <source>
        <strain evidence="2">S2-9</strain>
    </source>
</reference>